<organism evidence="2 3">
    <name type="scientific">Epilithonimonas hungarica</name>
    <dbReference type="NCBI Taxonomy" id="454006"/>
    <lineage>
        <taxon>Bacteria</taxon>
        <taxon>Pseudomonadati</taxon>
        <taxon>Bacteroidota</taxon>
        <taxon>Flavobacteriia</taxon>
        <taxon>Flavobacteriales</taxon>
        <taxon>Weeksellaceae</taxon>
        <taxon>Chryseobacterium group</taxon>
        <taxon>Epilithonimonas</taxon>
    </lineage>
</organism>
<evidence type="ECO:0000256" key="1">
    <source>
        <dbReference type="SAM" id="Phobius"/>
    </source>
</evidence>
<proteinExistence type="predicted"/>
<dbReference type="InterPro" id="IPR011990">
    <property type="entry name" value="TPR-like_helical_dom_sf"/>
</dbReference>
<dbReference type="Gene3D" id="1.25.40.10">
    <property type="entry name" value="Tetratricopeptide repeat domain"/>
    <property type="match status" value="1"/>
</dbReference>
<protein>
    <recommendedName>
        <fullName evidence="4">Tetratricopeptide repeat-containing protein</fullName>
    </recommendedName>
</protein>
<keyword evidence="3" id="KW-1185">Reference proteome</keyword>
<keyword evidence="1" id="KW-1133">Transmembrane helix</keyword>
<gene>
    <name evidence="2" type="ORF">SAMN05421825_3458</name>
</gene>
<keyword evidence="1" id="KW-0812">Transmembrane</keyword>
<accession>A0A1G7UJZ5</accession>
<dbReference type="RefSeq" id="WP_089874661.1">
    <property type="nucleotide sequence ID" value="NZ_FNBH01000004.1"/>
</dbReference>
<dbReference type="AlphaFoldDB" id="A0A1G7UJZ5"/>
<dbReference type="SUPFAM" id="SSF48452">
    <property type="entry name" value="TPR-like"/>
    <property type="match status" value="1"/>
</dbReference>
<name>A0A1G7UJZ5_9FLAO</name>
<evidence type="ECO:0000313" key="3">
    <source>
        <dbReference type="Proteomes" id="UP000199203"/>
    </source>
</evidence>
<dbReference type="OrthoDB" id="1240151at2"/>
<dbReference type="STRING" id="454006.SAMN05421825_3458"/>
<evidence type="ECO:0000313" key="2">
    <source>
        <dbReference type="EMBL" id="SDG47678.1"/>
    </source>
</evidence>
<dbReference type="EMBL" id="FNBH01000004">
    <property type="protein sequence ID" value="SDG47678.1"/>
    <property type="molecule type" value="Genomic_DNA"/>
</dbReference>
<feature type="transmembrane region" description="Helical" evidence="1">
    <location>
        <begin position="338"/>
        <end position="358"/>
    </location>
</feature>
<sequence length="378" mass="43366">MRNWILIILFFLGTLAGANGRKNEDILKKAEKLMLVDPKESFELAKKAYNSNMLNHQDKLQALFILTNTSNLLQNPLDVVRYGNDALKIADNKNDVVTKIKILGILGNTYQFLQLNEKTRIYLDQAELLLSSPKISDSLNLVKGNIFYLKGMNYFYSLDSDIAFSYFNKAINQYVNSKNPLAEINIKLAYLNRAYALIQQKKLNEASESLKLASINPNESSRPYPPQFIELQESFIALGQANILSLEGKPGPSNEILFDILEKRKNAPARDDIENEVFKLLSENFLQLNDIKKHDYYEQIFLMNVEQSNRDAAKWVNKLILQENSQNEEEKKYTDQKYITIISLTSVLLGSIIIFLLVKLNKINKKRSLLKNKVSENI</sequence>
<dbReference type="Proteomes" id="UP000199203">
    <property type="component" value="Unassembled WGS sequence"/>
</dbReference>
<evidence type="ECO:0008006" key="4">
    <source>
        <dbReference type="Google" id="ProtNLM"/>
    </source>
</evidence>
<reference evidence="3" key="1">
    <citation type="submission" date="2016-10" db="EMBL/GenBank/DDBJ databases">
        <authorList>
            <person name="Varghese N."/>
            <person name="Submissions S."/>
        </authorList>
    </citation>
    <scope>NUCLEOTIDE SEQUENCE [LARGE SCALE GENOMIC DNA]</scope>
    <source>
        <strain evidence="3">DSM 19684</strain>
    </source>
</reference>
<keyword evidence="1" id="KW-0472">Membrane</keyword>